<dbReference type="CDD" id="cd02440">
    <property type="entry name" value="AdoMet_MTases"/>
    <property type="match status" value="1"/>
</dbReference>
<dbReference type="GO" id="GO:0070475">
    <property type="term" value="P:rRNA base methylation"/>
    <property type="evidence" value="ECO:0007669"/>
    <property type="project" value="TreeGrafter"/>
</dbReference>
<dbReference type="InterPro" id="IPR010280">
    <property type="entry name" value="U5_MeTrfase_fam"/>
</dbReference>
<organism evidence="7 8">
    <name type="scientific">Ethanoligenens harbinense (strain DSM 18485 / JCM 12961 / CGMCC 1.5033 / YUAN-3)</name>
    <dbReference type="NCBI Taxonomy" id="663278"/>
    <lineage>
        <taxon>Bacteria</taxon>
        <taxon>Bacillati</taxon>
        <taxon>Bacillota</taxon>
        <taxon>Clostridia</taxon>
        <taxon>Eubacteriales</taxon>
        <taxon>Oscillospiraceae</taxon>
        <taxon>Ethanoligenens</taxon>
    </lineage>
</organism>
<dbReference type="RefSeq" id="WP_013485411.1">
    <property type="nucleotide sequence ID" value="NC_014828.1"/>
</dbReference>
<evidence type="ECO:0000256" key="4">
    <source>
        <dbReference type="PROSITE-ProRule" id="PRU01024"/>
    </source>
</evidence>
<comment type="similarity">
    <text evidence="4">Belongs to the class I-like SAM-binding methyltransferase superfamily. RNA M5U methyltransferase family.</text>
</comment>
<evidence type="ECO:0000256" key="5">
    <source>
        <dbReference type="PROSITE-ProRule" id="PRU10015"/>
    </source>
</evidence>
<dbReference type="SUPFAM" id="SSF50249">
    <property type="entry name" value="Nucleic acid-binding proteins"/>
    <property type="match status" value="1"/>
</dbReference>
<dbReference type="eggNOG" id="COG2265">
    <property type="taxonomic scope" value="Bacteria"/>
</dbReference>
<dbReference type="EMBL" id="CP002400">
    <property type="protein sequence ID" value="ADU27056.1"/>
    <property type="molecule type" value="Genomic_DNA"/>
</dbReference>
<feature type="active site" evidence="5">
    <location>
        <position position="410"/>
    </location>
</feature>
<dbReference type="InterPro" id="IPR002792">
    <property type="entry name" value="TRAM_dom"/>
</dbReference>
<dbReference type="Proteomes" id="UP000001551">
    <property type="component" value="Chromosome"/>
</dbReference>
<dbReference type="Pfam" id="PF05958">
    <property type="entry name" value="tRNA_U5-meth_tr"/>
    <property type="match status" value="1"/>
</dbReference>
<dbReference type="Pfam" id="PF01938">
    <property type="entry name" value="TRAM"/>
    <property type="match status" value="1"/>
</dbReference>
<dbReference type="GO" id="GO:0070041">
    <property type="term" value="F:rRNA (uridine-C5-)-methyltransferase activity"/>
    <property type="evidence" value="ECO:0007669"/>
    <property type="project" value="TreeGrafter"/>
</dbReference>
<feature type="binding site" evidence="4">
    <location>
        <position position="314"/>
    </location>
    <ligand>
        <name>S-adenosyl-L-methionine</name>
        <dbReference type="ChEBI" id="CHEBI:59789"/>
    </ligand>
</feature>
<accession>E6U837</accession>
<evidence type="ECO:0000256" key="3">
    <source>
        <dbReference type="ARBA" id="ARBA00022691"/>
    </source>
</evidence>
<proteinExistence type="inferred from homology"/>
<feature type="active site" description="Nucleophile" evidence="4">
    <location>
        <position position="410"/>
    </location>
</feature>
<keyword evidence="3 4" id="KW-0949">S-adenosyl-L-methionine</keyword>
<keyword evidence="1 4" id="KW-0489">Methyltransferase</keyword>
<dbReference type="STRING" id="663278.Ethha_1520"/>
<feature type="domain" description="TRAM" evidence="6">
    <location>
        <begin position="2"/>
        <end position="60"/>
    </location>
</feature>
<dbReference type="NCBIfam" id="TIGR00479">
    <property type="entry name" value="rumA"/>
    <property type="match status" value="1"/>
</dbReference>
<feature type="binding site" evidence="4">
    <location>
        <position position="285"/>
    </location>
    <ligand>
        <name>S-adenosyl-L-methionine</name>
        <dbReference type="ChEBI" id="CHEBI:59789"/>
    </ligand>
</feature>
<evidence type="ECO:0000259" key="6">
    <source>
        <dbReference type="PROSITE" id="PS50926"/>
    </source>
</evidence>
<keyword evidence="2 4" id="KW-0808">Transferase</keyword>
<dbReference type="InterPro" id="IPR029063">
    <property type="entry name" value="SAM-dependent_MTases_sf"/>
</dbReference>
<evidence type="ECO:0000313" key="8">
    <source>
        <dbReference type="Proteomes" id="UP000001551"/>
    </source>
</evidence>
<evidence type="ECO:0000256" key="1">
    <source>
        <dbReference type="ARBA" id="ARBA00022603"/>
    </source>
</evidence>
<dbReference type="Gene3D" id="3.40.50.150">
    <property type="entry name" value="Vaccinia Virus protein VP39"/>
    <property type="match status" value="1"/>
</dbReference>
<reference evidence="7 8" key="1">
    <citation type="submission" date="2010-12" db="EMBL/GenBank/DDBJ databases">
        <title>Complete sequence of Ethanoligenens harbinense YUAN-3.</title>
        <authorList>
            <person name="Lucas S."/>
            <person name="Copeland A."/>
            <person name="Lapidus A."/>
            <person name="Cheng J.-F."/>
            <person name="Bruce D."/>
            <person name="Goodwin L."/>
            <person name="Pitluck S."/>
            <person name="Chertkov O."/>
            <person name="Misra M."/>
            <person name="Detter J.C."/>
            <person name="Han C."/>
            <person name="Tapia R."/>
            <person name="Land M."/>
            <person name="Hauser L."/>
            <person name="Jeffries C."/>
            <person name="Kyrpides N."/>
            <person name="Ivanova N."/>
            <person name="Mikhailova N."/>
            <person name="Wang A."/>
            <person name="Mouttaki H."/>
            <person name="He Z."/>
            <person name="Zhou J."/>
            <person name="Hemme C.L."/>
            <person name="Woyke T."/>
        </authorList>
    </citation>
    <scope>NUCLEOTIDE SEQUENCE [LARGE SCALE GENOMIC DNA]</scope>
    <source>
        <strain evidence="8">DSM 18485 / JCM 12961 / CGMCC 1.5033 / YUAN-3</strain>
    </source>
</reference>
<evidence type="ECO:0000313" key="7">
    <source>
        <dbReference type="EMBL" id="ADU27056.1"/>
    </source>
</evidence>
<name>E6U837_ETHHY</name>
<dbReference type="InterPro" id="IPR012340">
    <property type="entry name" value="NA-bd_OB-fold"/>
</dbReference>
<dbReference type="AlphaFoldDB" id="E6U837"/>
<dbReference type="PANTHER" id="PTHR11061:SF30">
    <property type="entry name" value="TRNA (URACIL(54)-C(5))-METHYLTRANSFERASE"/>
    <property type="match status" value="1"/>
</dbReference>
<dbReference type="InterPro" id="IPR030390">
    <property type="entry name" value="MeTrfase_TrmA_AS"/>
</dbReference>
<feature type="binding site" evidence="4">
    <location>
        <position position="383"/>
    </location>
    <ligand>
        <name>S-adenosyl-L-methionine</name>
        <dbReference type="ChEBI" id="CHEBI:59789"/>
    </ligand>
</feature>
<dbReference type="SUPFAM" id="SSF53335">
    <property type="entry name" value="S-adenosyl-L-methionine-dependent methyltransferases"/>
    <property type="match status" value="1"/>
</dbReference>
<keyword evidence="8" id="KW-1185">Reference proteome</keyword>
<gene>
    <name evidence="7" type="ordered locus">Ethha_1520</name>
</gene>
<dbReference type="PROSITE" id="PS01230">
    <property type="entry name" value="TRMA_1"/>
    <property type="match status" value="1"/>
</dbReference>
<dbReference type="KEGG" id="eha:Ethha_1520"/>
<dbReference type="PROSITE" id="PS51687">
    <property type="entry name" value="SAM_MT_RNA_M5U"/>
    <property type="match status" value="1"/>
</dbReference>
<dbReference type="FunFam" id="3.40.50.150:FF:000009">
    <property type="entry name" value="23S rRNA (Uracil(1939)-C(5))-methyltransferase RlmD"/>
    <property type="match status" value="1"/>
</dbReference>
<dbReference type="PROSITE" id="PS50926">
    <property type="entry name" value="TRAM"/>
    <property type="match status" value="1"/>
</dbReference>
<sequence length="453" mass="49899">MALKKNTEWTLPITGVTQDGQGVGRVDDMVVFTPGCARGDTVRVQIVAVRARYAFGRLLAVEQPSPERIPVDCPVFSRCGGCVFRHICYEEELRLKEERVRDALHRIAKLEIEPEPIVGCEQTLAYRNKAQYPVGWRDGRPVFGFYAPRSHRIVSAEECLLQPSVFKNVLGAFERWMLENDVSTYDEQTGKGVLRHVFLRQAPSTGELMICAVVNGGAGRLPNREQLIRYCLDAAPQTKSIVLNRNTAHTNVILGDTCETLWGADRITDVLCGLRFSLSPLSFYQVNSRQAERLYHAAAEFADLRKTDVLLDLYCGVGTIGLSMAGAVGRLIGVEVVPDAVADAKRNAAGNGIENADFFCADAGEATVRLQQQGLAPDVVVVDPPRKGLDAAAVTAVVQMAPSRVVYISCNPETLARDLTLFAEEGYVCTRLRPYDLFPRTAHVECCALLVKR</sequence>
<dbReference type="Gene3D" id="2.40.50.1070">
    <property type="match status" value="1"/>
</dbReference>
<dbReference type="Gene3D" id="2.40.50.140">
    <property type="entry name" value="Nucleic acid-binding proteins"/>
    <property type="match status" value="1"/>
</dbReference>
<dbReference type="FunFam" id="2.40.50.1070:FF:000003">
    <property type="entry name" value="23S rRNA (Uracil-5-)-methyltransferase RumA"/>
    <property type="match status" value="1"/>
</dbReference>
<dbReference type="PANTHER" id="PTHR11061">
    <property type="entry name" value="RNA M5U METHYLTRANSFERASE"/>
    <property type="match status" value="1"/>
</dbReference>
<evidence type="ECO:0000256" key="2">
    <source>
        <dbReference type="ARBA" id="ARBA00022679"/>
    </source>
</evidence>
<dbReference type="HOGENOM" id="CLU_014689_7_0_9"/>
<protein>
    <submittedName>
        <fullName evidence="7">RNA methyltransferase, TrmA family</fullName>
    </submittedName>
</protein>
<feature type="binding site" evidence="4">
    <location>
        <position position="335"/>
    </location>
    <ligand>
        <name>S-adenosyl-L-methionine</name>
        <dbReference type="ChEBI" id="CHEBI:59789"/>
    </ligand>
</feature>